<reference evidence="5" key="1">
    <citation type="journal article" date="2021" name="PeerJ">
        <title>Extensive microbial diversity within the chicken gut microbiome revealed by metagenomics and culture.</title>
        <authorList>
            <person name="Gilroy R."/>
            <person name="Ravi A."/>
            <person name="Getino M."/>
            <person name="Pursley I."/>
            <person name="Horton D.L."/>
            <person name="Alikhan N.F."/>
            <person name="Baker D."/>
            <person name="Gharbi K."/>
            <person name="Hall N."/>
            <person name="Watson M."/>
            <person name="Adriaenssens E.M."/>
            <person name="Foster-Nyarko E."/>
            <person name="Jarju S."/>
            <person name="Secka A."/>
            <person name="Antonio M."/>
            <person name="Oren A."/>
            <person name="Chaudhuri R.R."/>
            <person name="La Ragione R."/>
            <person name="Hildebrand F."/>
            <person name="Pallen M.J."/>
        </authorList>
    </citation>
    <scope>NUCLEOTIDE SEQUENCE</scope>
    <source>
        <strain evidence="5">ChiBcec16_6824</strain>
    </source>
</reference>
<dbReference type="EMBL" id="DXDX01000071">
    <property type="protein sequence ID" value="HIY21017.1"/>
    <property type="molecule type" value="Genomic_DNA"/>
</dbReference>
<evidence type="ECO:0000256" key="1">
    <source>
        <dbReference type="ARBA" id="ARBA00010928"/>
    </source>
</evidence>
<dbReference type="SUPFAM" id="SSF51735">
    <property type="entry name" value="NAD(P)-binding Rossmann-fold domains"/>
    <property type="match status" value="1"/>
</dbReference>
<reference evidence="5" key="2">
    <citation type="submission" date="2021-04" db="EMBL/GenBank/DDBJ databases">
        <authorList>
            <person name="Gilroy R."/>
        </authorList>
    </citation>
    <scope>NUCLEOTIDE SEQUENCE</scope>
    <source>
        <strain evidence="5">ChiBcec16_6824</strain>
    </source>
</reference>
<dbReference type="InterPro" id="IPR050984">
    <property type="entry name" value="Gfo/Idh/MocA_domain"/>
</dbReference>
<accession>A0A9D2BY93</accession>
<gene>
    <name evidence="5" type="ORF">H9841_03830</name>
</gene>
<evidence type="ECO:0000259" key="3">
    <source>
        <dbReference type="Pfam" id="PF01408"/>
    </source>
</evidence>
<dbReference type="SUPFAM" id="SSF55347">
    <property type="entry name" value="Glyceraldehyde-3-phosphate dehydrogenase-like, C-terminal domain"/>
    <property type="match status" value="1"/>
</dbReference>
<comment type="similarity">
    <text evidence="1">Belongs to the Gfo/Idh/MocA family.</text>
</comment>
<dbReference type="Pfam" id="PF22725">
    <property type="entry name" value="GFO_IDH_MocA_C3"/>
    <property type="match status" value="1"/>
</dbReference>
<sequence length="341" mass="37552">MESRDLQMLHVGILGAGHIAGTMAKTLGAMEGACAWAVASRDKERAEAFARTYGVERAYGSYEEMLDDPKIDLVYVATPHSHHLEHGKLCLEHGKPVLCEKAFTANAAQARELIACAKAHKLLITEAIWTRYMPSRKIIDAIVSSGELGEITALTANLGYPMTHKERLVRPELAGGALLDVGVYPLNFVSMVLGNEVEEINSVCVRHSTGVDGQETIVLRYPGGVLATLHASMYAATEQYGILYGTKGYLIAYNINNIDRLAVFTPDRKLVREMKVPQQITGYEYEVLACQHALEIGALECAEMPHSETIRLMEWMDALRAQWGVRYPFEEPAAGGVLKFS</sequence>
<dbReference type="Proteomes" id="UP000823868">
    <property type="component" value="Unassembled WGS sequence"/>
</dbReference>
<dbReference type="GO" id="GO:0016491">
    <property type="term" value="F:oxidoreductase activity"/>
    <property type="evidence" value="ECO:0007669"/>
    <property type="project" value="UniProtKB-KW"/>
</dbReference>
<dbReference type="AlphaFoldDB" id="A0A9D2BY93"/>
<name>A0A9D2BY93_9FIRM</name>
<evidence type="ECO:0000313" key="6">
    <source>
        <dbReference type="Proteomes" id="UP000823868"/>
    </source>
</evidence>
<dbReference type="InterPro" id="IPR000683">
    <property type="entry name" value="Gfo/Idh/MocA-like_OxRdtase_N"/>
</dbReference>
<evidence type="ECO:0000313" key="5">
    <source>
        <dbReference type="EMBL" id="HIY21017.1"/>
    </source>
</evidence>
<comment type="caution">
    <text evidence="5">The sequence shown here is derived from an EMBL/GenBank/DDBJ whole genome shotgun (WGS) entry which is preliminary data.</text>
</comment>
<organism evidence="5 6">
    <name type="scientific">Candidatus Flavonifractor merdigallinarum</name>
    <dbReference type="NCBI Taxonomy" id="2838589"/>
    <lineage>
        <taxon>Bacteria</taxon>
        <taxon>Bacillati</taxon>
        <taxon>Bacillota</taxon>
        <taxon>Clostridia</taxon>
        <taxon>Eubacteriales</taxon>
        <taxon>Oscillospiraceae</taxon>
        <taxon>Flavonifractor</taxon>
    </lineage>
</organism>
<evidence type="ECO:0000256" key="2">
    <source>
        <dbReference type="ARBA" id="ARBA00023002"/>
    </source>
</evidence>
<dbReference type="PANTHER" id="PTHR22604">
    <property type="entry name" value="OXIDOREDUCTASES"/>
    <property type="match status" value="1"/>
</dbReference>
<dbReference type="InterPro" id="IPR036291">
    <property type="entry name" value="NAD(P)-bd_dom_sf"/>
</dbReference>
<proteinExistence type="inferred from homology"/>
<protein>
    <submittedName>
        <fullName evidence="5">Gfo/Idh/MocA family oxidoreductase</fullName>
    </submittedName>
</protein>
<dbReference type="Pfam" id="PF01408">
    <property type="entry name" value="GFO_IDH_MocA"/>
    <property type="match status" value="1"/>
</dbReference>
<dbReference type="Gene3D" id="3.40.50.720">
    <property type="entry name" value="NAD(P)-binding Rossmann-like Domain"/>
    <property type="match status" value="1"/>
</dbReference>
<dbReference type="GO" id="GO:0000166">
    <property type="term" value="F:nucleotide binding"/>
    <property type="evidence" value="ECO:0007669"/>
    <property type="project" value="InterPro"/>
</dbReference>
<dbReference type="PANTHER" id="PTHR22604:SF105">
    <property type="entry name" value="TRANS-1,2-DIHYDROBENZENE-1,2-DIOL DEHYDROGENASE"/>
    <property type="match status" value="1"/>
</dbReference>
<feature type="domain" description="Gfo/Idh/MocA-like oxidoreductase N-terminal" evidence="3">
    <location>
        <begin position="10"/>
        <end position="124"/>
    </location>
</feature>
<feature type="domain" description="GFO/IDH/MocA-like oxidoreductase" evidence="4">
    <location>
        <begin position="141"/>
        <end position="250"/>
    </location>
</feature>
<evidence type="ECO:0000259" key="4">
    <source>
        <dbReference type="Pfam" id="PF22725"/>
    </source>
</evidence>
<dbReference type="InterPro" id="IPR055170">
    <property type="entry name" value="GFO_IDH_MocA-like_dom"/>
</dbReference>
<keyword evidence="2" id="KW-0560">Oxidoreductase</keyword>
<dbReference type="Gene3D" id="3.30.360.10">
    <property type="entry name" value="Dihydrodipicolinate Reductase, domain 2"/>
    <property type="match status" value="1"/>
</dbReference>